<keyword evidence="2" id="KW-1185">Reference proteome</keyword>
<dbReference type="Proteomes" id="UP001055072">
    <property type="component" value="Unassembled WGS sequence"/>
</dbReference>
<evidence type="ECO:0000313" key="2">
    <source>
        <dbReference type="Proteomes" id="UP001055072"/>
    </source>
</evidence>
<dbReference type="EMBL" id="MU274920">
    <property type="protein sequence ID" value="KAI0087014.1"/>
    <property type="molecule type" value="Genomic_DNA"/>
</dbReference>
<protein>
    <submittedName>
        <fullName evidence="1">Alpha/Beta hydrolase protein</fullName>
    </submittedName>
</protein>
<gene>
    <name evidence="1" type="ORF">BDY19DRAFT_322019</name>
</gene>
<accession>A0ACB8TYR2</accession>
<proteinExistence type="predicted"/>
<comment type="caution">
    <text evidence="1">The sequence shown here is derived from an EMBL/GenBank/DDBJ whole genome shotgun (WGS) entry which is preliminary data.</text>
</comment>
<organism evidence="1 2">
    <name type="scientific">Irpex rosettiformis</name>
    <dbReference type="NCBI Taxonomy" id="378272"/>
    <lineage>
        <taxon>Eukaryota</taxon>
        <taxon>Fungi</taxon>
        <taxon>Dikarya</taxon>
        <taxon>Basidiomycota</taxon>
        <taxon>Agaricomycotina</taxon>
        <taxon>Agaricomycetes</taxon>
        <taxon>Polyporales</taxon>
        <taxon>Irpicaceae</taxon>
        <taxon>Irpex</taxon>
    </lineage>
</organism>
<sequence length="149" mass="16814">MSLVSLVGRVYRDTLLSRYQEYRQVPRRSRRPKKIGVDSALPANFTGCAWDVKARFCTAQDRMNPTQHHNSASLDRGTRVLIYVGENDWMCNWVANERTSLALEWHGSIAFSKEPLRSWIHKGYVAGQTRSVGALTYATISGAGHVAPY</sequence>
<name>A0ACB8TYR2_9APHY</name>
<keyword evidence="1" id="KW-0378">Hydrolase</keyword>
<reference evidence="1" key="1">
    <citation type="journal article" date="2021" name="Environ. Microbiol.">
        <title>Gene family expansions and transcriptome signatures uncover fungal adaptations to wood decay.</title>
        <authorList>
            <person name="Hage H."/>
            <person name="Miyauchi S."/>
            <person name="Viragh M."/>
            <person name="Drula E."/>
            <person name="Min B."/>
            <person name="Chaduli D."/>
            <person name="Navarro D."/>
            <person name="Favel A."/>
            <person name="Norest M."/>
            <person name="Lesage-Meessen L."/>
            <person name="Balint B."/>
            <person name="Merenyi Z."/>
            <person name="de Eugenio L."/>
            <person name="Morin E."/>
            <person name="Martinez A.T."/>
            <person name="Baldrian P."/>
            <person name="Stursova M."/>
            <person name="Martinez M.J."/>
            <person name="Novotny C."/>
            <person name="Magnuson J.K."/>
            <person name="Spatafora J.W."/>
            <person name="Maurice S."/>
            <person name="Pangilinan J."/>
            <person name="Andreopoulos W."/>
            <person name="LaButti K."/>
            <person name="Hundley H."/>
            <person name="Na H."/>
            <person name="Kuo A."/>
            <person name="Barry K."/>
            <person name="Lipzen A."/>
            <person name="Henrissat B."/>
            <person name="Riley R."/>
            <person name="Ahrendt S."/>
            <person name="Nagy L.G."/>
            <person name="Grigoriev I.V."/>
            <person name="Martin F."/>
            <person name="Rosso M.N."/>
        </authorList>
    </citation>
    <scope>NUCLEOTIDE SEQUENCE</scope>
    <source>
        <strain evidence="1">CBS 384.51</strain>
    </source>
</reference>
<evidence type="ECO:0000313" key="1">
    <source>
        <dbReference type="EMBL" id="KAI0087014.1"/>
    </source>
</evidence>